<proteinExistence type="predicted"/>
<gene>
    <name evidence="2" type="ORF">HNO79_12300</name>
</gene>
<keyword evidence="3" id="KW-1185">Reference proteome</keyword>
<feature type="domain" description="Bro-N" evidence="1">
    <location>
        <begin position="12"/>
        <end position="116"/>
    </location>
</feature>
<protein>
    <submittedName>
        <fullName evidence="2">BRO family protein</fullName>
    </submittedName>
</protein>
<evidence type="ECO:0000313" key="3">
    <source>
        <dbReference type="Proteomes" id="UP001519538"/>
    </source>
</evidence>
<dbReference type="SMART" id="SM01040">
    <property type="entry name" value="Bro-N"/>
    <property type="match status" value="1"/>
</dbReference>
<evidence type="ECO:0000313" key="2">
    <source>
        <dbReference type="EMBL" id="MBT0676159.1"/>
    </source>
</evidence>
<dbReference type="PANTHER" id="PTHR36180">
    <property type="entry name" value="DNA-BINDING PROTEIN-RELATED-RELATED"/>
    <property type="match status" value="1"/>
</dbReference>
<dbReference type="Proteomes" id="UP001519538">
    <property type="component" value="Unassembled WGS sequence"/>
</dbReference>
<organism evidence="2 3">
    <name type="scientific">Komagataeibacter oboediens</name>
    <dbReference type="NCBI Taxonomy" id="65958"/>
    <lineage>
        <taxon>Bacteria</taxon>
        <taxon>Pseudomonadati</taxon>
        <taxon>Pseudomonadota</taxon>
        <taxon>Alphaproteobacteria</taxon>
        <taxon>Acetobacterales</taxon>
        <taxon>Acetobacteraceae</taxon>
        <taxon>Komagataeibacter</taxon>
    </lineage>
</organism>
<comment type="caution">
    <text evidence="2">The sequence shown here is derived from an EMBL/GenBank/DDBJ whole genome shotgun (WGS) entry which is preliminary data.</text>
</comment>
<dbReference type="PROSITE" id="PS51750">
    <property type="entry name" value="BRO_N"/>
    <property type="match status" value="1"/>
</dbReference>
<sequence>MTDEAPTSKSPEVTIETFTKLDGTLQKVRVVEIEGKPWFGLRDVCKCLGISHHRSAQGLSEGEMVVSDTTFGRGSAPRVISEGGLYRLIMRSDKKAAKPFQTWVTQTVLPTLRREGVYVRDEEKVADASSVEDLDSLNDMIVGLMKRKTELLEVRLAEKEAIIFRRNNGS</sequence>
<reference evidence="2 3" key="1">
    <citation type="journal article" date="2021" name="Astrobiology">
        <title>Bacterial Cellulose Retains Robustness but Its Synthesis Declines After Exposure to a Mars-Like Environment Simulated Outside the International Space Station.</title>
        <authorList>
            <person name="Orlovska I."/>
            <person name="Podolich O."/>
            <person name="Kukharenko O."/>
            <person name="Zaets I."/>
            <person name="Reva O."/>
            <person name="Khirunenko L."/>
            <person name="Zmejkoski D."/>
            <person name="Rogalsky S."/>
            <person name="Barh D."/>
            <person name="Tiwari S."/>
            <person name="Kumavath R."/>
            <person name="Goes-Neto A."/>
            <person name="Azevedo V."/>
            <person name="Brenig B."/>
            <person name="Ghosh P."/>
            <person name="de Vera J.P."/>
            <person name="Kozyrovska N."/>
        </authorList>
    </citation>
    <scope>NUCLEOTIDE SEQUENCE [LARGE SCALE GENOMIC DNA]</scope>
    <source>
        <strain evidence="2 3">IMBG 311</strain>
    </source>
</reference>
<evidence type="ECO:0000259" key="1">
    <source>
        <dbReference type="PROSITE" id="PS51750"/>
    </source>
</evidence>
<dbReference type="Pfam" id="PF02498">
    <property type="entry name" value="Bro-N"/>
    <property type="match status" value="1"/>
</dbReference>
<dbReference type="InterPro" id="IPR003497">
    <property type="entry name" value="BRO_N_domain"/>
</dbReference>
<name>A0ABS5SPP6_9PROT</name>
<dbReference type="EMBL" id="JABLUU010000015">
    <property type="protein sequence ID" value="MBT0676159.1"/>
    <property type="molecule type" value="Genomic_DNA"/>
</dbReference>
<accession>A0ABS5SPP6</accession>
<dbReference type="PANTHER" id="PTHR36180:SF2">
    <property type="entry name" value="BRO FAMILY PROTEIN"/>
    <property type="match status" value="1"/>
</dbReference>